<name>A0A8T0RNI2_PANVG</name>
<gene>
    <name evidence="1" type="ORF">PVAP13_5NG056808</name>
</gene>
<comment type="caution">
    <text evidence="1">The sequence shown here is derived from an EMBL/GenBank/DDBJ whole genome shotgun (WGS) entry which is preliminary data.</text>
</comment>
<organism evidence="1 2">
    <name type="scientific">Panicum virgatum</name>
    <name type="common">Blackwell switchgrass</name>
    <dbReference type="NCBI Taxonomy" id="38727"/>
    <lineage>
        <taxon>Eukaryota</taxon>
        <taxon>Viridiplantae</taxon>
        <taxon>Streptophyta</taxon>
        <taxon>Embryophyta</taxon>
        <taxon>Tracheophyta</taxon>
        <taxon>Spermatophyta</taxon>
        <taxon>Magnoliopsida</taxon>
        <taxon>Liliopsida</taxon>
        <taxon>Poales</taxon>
        <taxon>Poaceae</taxon>
        <taxon>PACMAD clade</taxon>
        <taxon>Panicoideae</taxon>
        <taxon>Panicodae</taxon>
        <taxon>Paniceae</taxon>
        <taxon>Panicinae</taxon>
        <taxon>Panicum</taxon>
        <taxon>Panicum sect. Hiantes</taxon>
    </lineage>
</organism>
<dbReference type="Proteomes" id="UP000823388">
    <property type="component" value="Chromosome 5N"/>
</dbReference>
<evidence type="ECO:0000313" key="2">
    <source>
        <dbReference type="Proteomes" id="UP000823388"/>
    </source>
</evidence>
<dbReference type="EMBL" id="CM029046">
    <property type="protein sequence ID" value="KAG2586398.1"/>
    <property type="molecule type" value="Genomic_DNA"/>
</dbReference>
<accession>A0A8T0RNI2</accession>
<sequence>MLIYGDNSSVALFLTCLGTFKVGLLAASRGPLEPASPALHFVLAVALPRKLTSAGARSPRAAPAVATRSKAEQAESLDSCELKEGRSITEEVLWHYLSKYTLEMLCIKKIAL</sequence>
<protein>
    <submittedName>
        <fullName evidence="1">Uncharacterized protein</fullName>
    </submittedName>
</protein>
<keyword evidence="2" id="KW-1185">Reference proteome</keyword>
<dbReference type="AlphaFoldDB" id="A0A8T0RNI2"/>
<evidence type="ECO:0000313" key="1">
    <source>
        <dbReference type="EMBL" id="KAG2586398.1"/>
    </source>
</evidence>
<proteinExistence type="predicted"/>
<reference evidence="1" key="1">
    <citation type="submission" date="2020-05" db="EMBL/GenBank/DDBJ databases">
        <title>WGS assembly of Panicum virgatum.</title>
        <authorList>
            <person name="Lovell J.T."/>
            <person name="Jenkins J."/>
            <person name="Shu S."/>
            <person name="Juenger T.E."/>
            <person name="Schmutz J."/>
        </authorList>
    </citation>
    <scope>NUCLEOTIDE SEQUENCE</scope>
    <source>
        <strain evidence="1">AP13</strain>
    </source>
</reference>